<dbReference type="Proteomes" id="UP001165685">
    <property type="component" value="Unassembled WGS sequence"/>
</dbReference>
<name>A0ABT4TDY9_9ACTN</name>
<accession>A0ABT4TDY9</accession>
<dbReference type="RefSeq" id="WP_270674759.1">
    <property type="nucleotide sequence ID" value="NZ_JAQFWP010000001.1"/>
</dbReference>
<evidence type="ECO:0000313" key="3">
    <source>
        <dbReference type="Proteomes" id="UP001165685"/>
    </source>
</evidence>
<comment type="caution">
    <text evidence="2">The sequence shown here is derived from an EMBL/GenBank/DDBJ whole genome shotgun (WGS) entry which is preliminary data.</text>
</comment>
<feature type="region of interest" description="Disordered" evidence="1">
    <location>
        <begin position="58"/>
        <end position="103"/>
    </location>
</feature>
<protein>
    <submittedName>
        <fullName evidence="2">ATP-binding protein</fullName>
    </submittedName>
</protein>
<proteinExistence type="predicted"/>
<dbReference type="EMBL" id="JAQFWP010000001">
    <property type="protein sequence ID" value="MDA2802908.1"/>
    <property type="molecule type" value="Genomic_DNA"/>
</dbReference>
<keyword evidence="2" id="KW-0067">ATP-binding</keyword>
<dbReference type="Gene3D" id="3.30.565.10">
    <property type="entry name" value="Histidine kinase-like ATPase, C-terminal domain"/>
    <property type="match status" value="1"/>
</dbReference>
<evidence type="ECO:0000313" key="2">
    <source>
        <dbReference type="EMBL" id="MDA2802908.1"/>
    </source>
</evidence>
<sequence length="149" mass="16255">MSRLILNVREELPCDHDGLRIARALTRVHLRPLWADSLVDDAELCVDEAFCNAWCPTRSGLDGEPSIRPSTPQPEDRSTSTSPTPALNPADRPRVRSGTAGADLDAETGRGMFLIDSLTAHWLHTEKADCGCLSLTLLAPDRTPLPLSM</sequence>
<dbReference type="GO" id="GO:0005524">
    <property type="term" value="F:ATP binding"/>
    <property type="evidence" value="ECO:0007669"/>
    <property type="project" value="UniProtKB-KW"/>
</dbReference>
<keyword evidence="3" id="KW-1185">Reference proteome</keyword>
<keyword evidence="2" id="KW-0547">Nucleotide-binding</keyword>
<organism evidence="2 3">
    <name type="scientific">Nocardiopsis suaedae</name>
    <dbReference type="NCBI Taxonomy" id="3018444"/>
    <lineage>
        <taxon>Bacteria</taxon>
        <taxon>Bacillati</taxon>
        <taxon>Actinomycetota</taxon>
        <taxon>Actinomycetes</taxon>
        <taxon>Streptosporangiales</taxon>
        <taxon>Nocardiopsidaceae</taxon>
        <taxon>Nocardiopsis</taxon>
    </lineage>
</organism>
<reference evidence="2" key="1">
    <citation type="submission" date="2023-01" db="EMBL/GenBank/DDBJ databases">
        <title>Draft genome sequence of Nocardiopsis sp. LSu2-4 isolated from halophytes.</title>
        <authorList>
            <person name="Duangmal K."/>
            <person name="Chantavorakit T."/>
        </authorList>
    </citation>
    <scope>NUCLEOTIDE SEQUENCE</scope>
    <source>
        <strain evidence="2">LSu2-4</strain>
    </source>
</reference>
<dbReference type="InterPro" id="IPR036890">
    <property type="entry name" value="HATPase_C_sf"/>
</dbReference>
<gene>
    <name evidence="2" type="ORF">O4U47_00160</name>
</gene>
<evidence type="ECO:0000256" key="1">
    <source>
        <dbReference type="SAM" id="MobiDB-lite"/>
    </source>
</evidence>